<evidence type="ECO:0000313" key="16">
    <source>
        <dbReference type="EMBL" id="MBB6334701.1"/>
    </source>
</evidence>
<dbReference type="FunFam" id="3.60.20.10:FF:000001">
    <property type="entry name" value="Glutamate synthase, large subunit"/>
    <property type="match status" value="1"/>
</dbReference>
<organism evidence="16 17">
    <name type="scientific">Schaalia hyovaginalis</name>
    <dbReference type="NCBI Taxonomy" id="29316"/>
    <lineage>
        <taxon>Bacteria</taxon>
        <taxon>Bacillati</taxon>
        <taxon>Actinomycetota</taxon>
        <taxon>Actinomycetes</taxon>
        <taxon>Actinomycetales</taxon>
        <taxon>Actinomycetaceae</taxon>
        <taxon>Schaalia</taxon>
    </lineage>
</organism>
<evidence type="ECO:0000256" key="12">
    <source>
        <dbReference type="ARBA" id="ARBA00023164"/>
    </source>
</evidence>
<keyword evidence="6" id="KW-0288">FMN</keyword>
<name>A0A923IYU7_9ACTO</name>
<dbReference type="CDD" id="cd00982">
    <property type="entry name" value="gltB_C"/>
    <property type="match status" value="1"/>
</dbReference>
<dbReference type="InterPro" id="IPR013785">
    <property type="entry name" value="Aldolase_TIM"/>
</dbReference>
<evidence type="ECO:0000259" key="15">
    <source>
        <dbReference type="PROSITE" id="PS51278"/>
    </source>
</evidence>
<evidence type="ECO:0000256" key="13">
    <source>
        <dbReference type="ARBA" id="ARBA00023291"/>
    </source>
</evidence>
<keyword evidence="9 16" id="KW-0560">Oxidoreductase</keyword>
<dbReference type="Gene3D" id="3.20.20.70">
    <property type="entry name" value="Aldolase class I"/>
    <property type="match status" value="2"/>
</dbReference>
<dbReference type="InterPro" id="IPR029055">
    <property type="entry name" value="Ntn_hydrolases_N"/>
</dbReference>
<evidence type="ECO:0000256" key="2">
    <source>
        <dbReference type="ARBA" id="ARBA00001927"/>
    </source>
</evidence>
<dbReference type="GO" id="GO:0006537">
    <property type="term" value="P:glutamate biosynthetic process"/>
    <property type="evidence" value="ECO:0007669"/>
    <property type="project" value="UniProtKB-KW"/>
</dbReference>
<keyword evidence="5" id="KW-0285">Flavoprotein</keyword>
<dbReference type="SUPFAM" id="SSF51395">
    <property type="entry name" value="FMN-linked oxidoreductases"/>
    <property type="match status" value="1"/>
</dbReference>
<dbReference type="GO" id="GO:0016040">
    <property type="term" value="F:glutamate synthase (NADH) activity"/>
    <property type="evidence" value="ECO:0007669"/>
    <property type="project" value="UniProtKB-EC"/>
</dbReference>
<evidence type="ECO:0000256" key="3">
    <source>
        <dbReference type="ARBA" id="ARBA00009716"/>
    </source>
</evidence>
<evidence type="ECO:0000256" key="9">
    <source>
        <dbReference type="ARBA" id="ARBA00023002"/>
    </source>
</evidence>
<dbReference type="CDD" id="cd02808">
    <property type="entry name" value="GltS_FMN"/>
    <property type="match status" value="1"/>
</dbReference>
<dbReference type="SUPFAM" id="SSF56235">
    <property type="entry name" value="N-terminal nucleophile aminohydrolases (Ntn hydrolases)"/>
    <property type="match status" value="1"/>
</dbReference>
<evidence type="ECO:0000256" key="4">
    <source>
        <dbReference type="ARBA" id="ARBA00022605"/>
    </source>
</evidence>
<sequence length="1517" mass="162636">MSVLAPNATRTGLYDPAYEHDACGLALVAALSGPPTHAIIRAGLTALERLDHRGAVGAEENTGDGAGILIQMPDAFLREAIRPDLPAPGSYAAGLVFLPGAAHQRVELSKAVAAVERIAREEGLRVLAWRDVPVEDGPIGPTARGSLPTFRHLVVADANSQRHGRALDIAAFRLRRRAEREHGVYMSGLSTATMVYKGMLTPHQLPDFFPDLRDEAMTSRLALVHSRFSTNTFPSWDLAQPFRMIAHNGEINTVRGNRNWMAARQGRLASEALGDLAPLMPVTTDGASDSASLDEVLELLVLAGRPLPLAMAMMVPQAWENDPRICEDLRAFYRYHQALMEPWDGPAAVTFTDGRQIGALIDRNGLRPGRWLVTEDDIVVLASETGVFDVPEDRIRSKGRLEPGRMFFVDLDKGRIIPDSEIKTGLASAAPWREWLEKGIVSLSDLPPREHIDHSRSSVLRRLQEFGYTQEDLDVILAPMAASGAEAIGSMGQDTPLAVLSKRSRLLFDYFKELFAQVTNPPLDAIREEIVTSLAQLIGPQPNLLSDGPEHARKLALDFPVLGSDDLAKLTHIGSAKAGKGFSSRTISCLYRCSGGGEALEAALEDICAQADAAIDEGVSFLILSDRETNAEMAPIPSLLATAAVHHHLLRRQTRTRVGLIVEAGDVREVHHVATLIGYGASAVTPYLAMEAAEELARAGRLGPTSADEAVAHLIKALGKGVLKVMSKMGISTVSSYCGAQVFQAIGLDEGFVARYFTGTPSPLGGIGIDVIAQEVAERHAIAYPPSGISPAHRALDVGGEYRWRREGEEHLFTPENIARLQTSTRTASREIFREYTRGVDDQAKRLMTLRGLMRLRTDEVEPVPLEEVEPVSEIVKRFATGAMSFGSISREAHETMAIAMNTLGARSNSGEGGEAPERLRDPLRNSAIKQVASGRFGVTADYLSHARDIQIKMAQGAKPGEGGQLPAAKVYPWVAQERHSTPGIGLISPPPHHDIYSIEDLKQLISDLKNSNPEARIHVKLVSEVGVGTIAAGVSKARADVVLISGADGGTGAAPLTSLKHAGAPWELGIAEAQQTLVLGDLRDRIVVQADGQLKTGRDVVIAALLGAEEFGFATAPLVVSGCVMMRVCQKDTCPVGVATQNPELRERFTGKPEYIITFFTFIAEQVREILASLGLRSIDEAVGRVDLLDAREAIDHWKASGLDLTPIFQRIEPRPGSSLHCVRPQEHGLDSVLDQRFIKLASPALESGQAVSISSQIANTDRTTGTMLGHEVALRYGDHGLPADTIDIELTGSAGQSLGAFLPRGITIRVFGDANDYVGKSLCGGTIALAPARRARFEAAENTIAGNVIGYGATSGELFIAGRVGERFGVRNSGATLVVEGAGDHALEYMTGGEAVILGPTGRNIGAGMSGGVAYILDLDPQAMNGAAVATLTFSALGDEDRERVGSLLERHLALTGSSTAADLLDAGGRGLDRFTRIEPAHYARVTELLAEADAAGTPREDAELWRTILEVSNG</sequence>
<evidence type="ECO:0000256" key="5">
    <source>
        <dbReference type="ARBA" id="ARBA00022630"/>
    </source>
</evidence>
<dbReference type="InterPro" id="IPR036485">
    <property type="entry name" value="Glu_synth_asu_C_sf"/>
</dbReference>
<dbReference type="EC" id="1.4.1.14" evidence="16"/>
<keyword evidence="7" id="KW-0479">Metal-binding</keyword>
<comment type="similarity">
    <text evidence="3">Belongs to the glutamate synthase family.</text>
</comment>
<dbReference type="InterPro" id="IPR017932">
    <property type="entry name" value="GATase_2_dom"/>
</dbReference>
<keyword evidence="10" id="KW-0408">Iron</keyword>
<feature type="domain" description="Glutamine amidotransferase type-2" evidence="15">
    <location>
        <begin position="23"/>
        <end position="412"/>
    </location>
</feature>
<dbReference type="Pfam" id="PF04898">
    <property type="entry name" value="Glu_syn_central"/>
    <property type="match status" value="1"/>
</dbReference>
<evidence type="ECO:0000256" key="8">
    <source>
        <dbReference type="ARBA" id="ARBA00022962"/>
    </source>
</evidence>
<evidence type="ECO:0000256" key="14">
    <source>
        <dbReference type="ARBA" id="ARBA00029440"/>
    </source>
</evidence>
<dbReference type="SUPFAM" id="SSF69336">
    <property type="entry name" value="Alpha subunit of glutamate synthase, C-terminal domain"/>
    <property type="match status" value="1"/>
</dbReference>
<evidence type="ECO:0000256" key="10">
    <source>
        <dbReference type="ARBA" id="ARBA00023004"/>
    </source>
</evidence>
<dbReference type="EMBL" id="JACHMK010000001">
    <property type="protein sequence ID" value="MBB6334701.1"/>
    <property type="molecule type" value="Genomic_DNA"/>
</dbReference>
<dbReference type="PANTHER" id="PTHR11938:SF133">
    <property type="entry name" value="GLUTAMATE SYNTHASE (NADH)"/>
    <property type="match status" value="1"/>
</dbReference>
<dbReference type="Gene3D" id="2.160.20.60">
    <property type="entry name" value="Glutamate synthase, alpha subunit, C-terminal domain"/>
    <property type="match status" value="1"/>
</dbReference>
<proteinExistence type="inferred from homology"/>
<dbReference type="EC" id="1.4.1.13" evidence="16"/>
<keyword evidence="11" id="KW-0411">Iron-sulfur</keyword>
<dbReference type="Pfam" id="PF00310">
    <property type="entry name" value="GATase_2"/>
    <property type="match status" value="1"/>
</dbReference>
<dbReference type="InterPro" id="IPR002932">
    <property type="entry name" value="Glu_synthdom"/>
</dbReference>
<dbReference type="GO" id="GO:0019676">
    <property type="term" value="P:ammonia assimilation cycle"/>
    <property type="evidence" value="ECO:0007669"/>
    <property type="project" value="TreeGrafter"/>
</dbReference>
<comment type="caution">
    <text evidence="16">The sequence shown here is derived from an EMBL/GenBank/DDBJ whole genome shotgun (WGS) entry which is preliminary data.</text>
</comment>
<dbReference type="CDD" id="cd00713">
    <property type="entry name" value="GltS"/>
    <property type="match status" value="1"/>
</dbReference>
<evidence type="ECO:0000313" key="17">
    <source>
        <dbReference type="Proteomes" id="UP000617426"/>
    </source>
</evidence>
<dbReference type="InterPro" id="IPR050711">
    <property type="entry name" value="ET-N_metabolism_enzyme"/>
</dbReference>
<keyword evidence="8" id="KW-0315">Glutamine amidotransferase</keyword>
<dbReference type="FunFam" id="3.20.20.70:FF:000031">
    <property type="entry name" value="Glutamate synthase 1 [NADH]"/>
    <property type="match status" value="1"/>
</dbReference>
<dbReference type="InterPro" id="IPR006982">
    <property type="entry name" value="Glu_synth_centr_N"/>
</dbReference>
<dbReference type="GO" id="GO:0051538">
    <property type="term" value="F:3 iron, 4 sulfur cluster binding"/>
    <property type="evidence" value="ECO:0007669"/>
    <property type="project" value="UniProtKB-KW"/>
</dbReference>
<gene>
    <name evidence="16" type="ORF">HD592_001266</name>
</gene>
<reference evidence="16" key="1">
    <citation type="submission" date="2020-08" db="EMBL/GenBank/DDBJ databases">
        <title>Sequencing the genomes of 1000 actinobacteria strains.</title>
        <authorList>
            <person name="Klenk H.-P."/>
        </authorList>
    </citation>
    <scope>NUCLEOTIDE SEQUENCE</scope>
    <source>
        <strain evidence="16">DSM 10695</strain>
    </source>
</reference>
<dbReference type="GO" id="GO:0004355">
    <property type="term" value="F:glutamate synthase (NADPH) activity"/>
    <property type="evidence" value="ECO:0007669"/>
    <property type="project" value="UniProtKB-EC"/>
</dbReference>
<evidence type="ECO:0000256" key="11">
    <source>
        <dbReference type="ARBA" id="ARBA00023014"/>
    </source>
</evidence>
<protein>
    <submittedName>
        <fullName evidence="16">Glutamate synthase (NADPH/NADH) large chain</fullName>
        <ecNumber evidence="16">1.4.1.13</ecNumber>
        <ecNumber evidence="16">1.4.1.14</ecNumber>
    </submittedName>
</protein>
<dbReference type="Pfam" id="PF01493">
    <property type="entry name" value="GXGXG"/>
    <property type="match status" value="1"/>
</dbReference>
<comment type="cofactor">
    <cofactor evidence="2">
        <name>[3Fe-4S] cluster</name>
        <dbReference type="ChEBI" id="CHEBI:21137"/>
    </cofactor>
</comment>
<evidence type="ECO:0000256" key="7">
    <source>
        <dbReference type="ARBA" id="ARBA00022723"/>
    </source>
</evidence>
<dbReference type="RefSeq" id="WP_184452625.1">
    <property type="nucleotide sequence ID" value="NZ_JACHMK010000001.1"/>
</dbReference>
<dbReference type="InterPro" id="IPR002489">
    <property type="entry name" value="Glu_synth_asu_C"/>
</dbReference>
<dbReference type="PANTHER" id="PTHR11938">
    <property type="entry name" value="FAD NADPH DEHYDROGENASE/OXIDOREDUCTASE"/>
    <property type="match status" value="1"/>
</dbReference>
<keyword evidence="13" id="KW-0003">3Fe-4S</keyword>
<accession>A0A923IYU7</accession>
<comment type="pathway">
    <text evidence="14">Amino-acid biosynthesis.</text>
</comment>
<dbReference type="Gene3D" id="3.60.20.10">
    <property type="entry name" value="Glutamine Phosphoribosylpyrophosphate, subunit 1, domain 1"/>
    <property type="match status" value="1"/>
</dbReference>
<dbReference type="NCBIfam" id="NF008730">
    <property type="entry name" value="PRK11750.1"/>
    <property type="match status" value="1"/>
</dbReference>
<dbReference type="Pfam" id="PF01645">
    <property type="entry name" value="Glu_synthase"/>
    <property type="match status" value="1"/>
</dbReference>
<dbReference type="Proteomes" id="UP000617426">
    <property type="component" value="Unassembled WGS sequence"/>
</dbReference>
<dbReference type="PROSITE" id="PS51278">
    <property type="entry name" value="GATASE_TYPE_2"/>
    <property type="match status" value="1"/>
</dbReference>
<evidence type="ECO:0000256" key="1">
    <source>
        <dbReference type="ARBA" id="ARBA00001917"/>
    </source>
</evidence>
<comment type="cofactor">
    <cofactor evidence="1">
        <name>FMN</name>
        <dbReference type="ChEBI" id="CHEBI:58210"/>
    </cofactor>
</comment>
<keyword evidence="17" id="KW-1185">Reference proteome</keyword>
<keyword evidence="4" id="KW-0028">Amino-acid biosynthesis</keyword>
<keyword evidence="12" id="KW-0314">Glutamate biosynthesis</keyword>
<dbReference type="FunFam" id="3.20.20.70:FF:000053">
    <property type="entry name" value="Glutamate synthase large subunit"/>
    <property type="match status" value="1"/>
</dbReference>
<dbReference type="GO" id="GO:0046872">
    <property type="term" value="F:metal ion binding"/>
    <property type="evidence" value="ECO:0007669"/>
    <property type="project" value="UniProtKB-KW"/>
</dbReference>
<evidence type="ECO:0000256" key="6">
    <source>
        <dbReference type="ARBA" id="ARBA00022643"/>
    </source>
</evidence>